<name>A0ABD5UJM2_9EURY</name>
<feature type="region of interest" description="Disordered" evidence="1">
    <location>
        <begin position="172"/>
        <end position="212"/>
    </location>
</feature>
<reference evidence="2 3" key="1">
    <citation type="journal article" date="2019" name="Int. J. Syst. Evol. Microbiol.">
        <title>The Global Catalogue of Microorganisms (GCM) 10K type strain sequencing project: providing services to taxonomists for standard genome sequencing and annotation.</title>
        <authorList>
            <consortium name="The Broad Institute Genomics Platform"/>
            <consortium name="The Broad Institute Genome Sequencing Center for Infectious Disease"/>
            <person name="Wu L."/>
            <person name="Ma J."/>
        </authorList>
    </citation>
    <scope>NUCLEOTIDE SEQUENCE [LARGE SCALE GENOMIC DNA]</scope>
    <source>
        <strain evidence="2 3">Y73</strain>
    </source>
</reference>
<organism evidence="2 3">
    <name type="scientific">Halorubrum trueperi</name>
    <dbReference type="NCBI Taxonomy" id="2004704"/>
    <lineage>
        <taxon>Archaea</taxon>
        <taxon>Methanobacteriati</taxon>
        <taxon>Methanobacteriota</taxon>
        <taxon>Stenosarchaea group</taxon>
        <taxon>Halobacteria</taxon>
        <taxon>Halobacteriales</taxon>
        <taxon>Haloferacaceae</taxon>
        <taxon>Halorubrum</taxon>
    </lineage>
</organism>
<accession>A0ABD5UJM2</accession>
<evidence type="ECO:0000313" key="3">
    <source>
        <dbReference type="Proteomes" id="UP001596333"/>
    </source>
</evidence>
<gene>
    <name evidence="2" type="ORF">ACFQEY_11145</name>
</gene>
<evidence type="ECO:0000256" key="1">
    <source>
        <dbReference type="SAM" id="MobiDB-lite"/>
    </source>
</evidence>
<dbReference type="RefSeq" id="WP_379768502.1">
    <property type="nucleotide sequence ID" value="NZ_JBHSXI010000012.1"/>
</dbReference>
<dbReference type="Proteomes" id="UP001596333">
    <property type="component" value="Unassembled WGS sequence"/>
</dbReference>
<dbReference type="InterPro" id="IPR045396">
    <property type="entry name" value="DUF6517"/>
</dbReference>
<dbReference type="EMBL" id="JBHSXI010000012">
    <property type="protein sequence ID" value="MFC6889570.1"/>
    <property type="molecule type" value="Genomic_DNA"/>
</dbReference>
<evidence type="ECO:0000313" key="2">
    <source>
        <dbReference type="EMBL" id="MFC6889570.1"/>
    </source>
</evidence>
<dbReference type="AlphaFoldDB" id="A0ABD5UJM2"/>
<sequence>MDPPVVPSDRLDGWRRVAETTDRPFAAGPVSVIAGTVVYERATGPQPRSFCFASRLRIRPATAPNAALTGLVERRARDGFRDRLAERDIDGIEHRGDRELSVDDPSASRATLSTFEGRFAAPSGDEGGGLIPIEALLAVWEAGEYLLGGGAYPLGDGAEAARRELVRIVRGIRSPGGSGGGGKNVGDSEKVRNSENVGDSESAEEGEPEDAG</sequence>
<feature type="compositionally biased region" description="Acidic residues" evidence="1">
    <location>
        <begin position="201"/>
        <end position="212"/>
    </location>
</feature>
<comment type="caution">
    <text evidence="2">The sequence shown here is derived from an EMBL/GenBank/DDBJ whole genome shotgun (WGS) entry which is preliminary data.</text>
</comment>
<feature type="compositionally biased region" description="Gly residues" evidence="1">
    <location>
        <begin position="174"/>
        <end position="184"/>
    </location>
</feature>
<keyword evidence="3" id="KW-1185">Reference proteome</keyword>
<protein>
    <submittedName>
        <fullName evidence="2">Uncharacterized protein</fullName>
    </submittedName>
</protein>
<dbReference type="Pfam" id="PF20127">
    <property type="entry name" value="DUF6517"/>
    <property type="match status" value="1"/>
</dbReference>
<proteinExistence type="predicted"/>